<name>A0A6J5KXT1_9CAUD</name>
<proteinExistence type="predicted"/>
<evidence type="ECO:0000313" key="1">
    <source>
        <dbReference type="EMBL" id="CAB4125050.1"/>
    </source>
</evidence>
<reference evidence="1" key="1">
    <citation type="submission" date="2020-04" db="EMBL/GenBank/DDBJ databases">
        <authorList>
            <person name="Chiriac C."/>
            <person name="Salcher M."/>
            <person name="Ghai R."/>
            <person name="Kavagutti S V."/>
        </authorList>
    </citation>
    <scope>NUCLEOTIDE SEQUENCE</scope>
</reference>
<organism evidence="1">
    <name type="scientific">uncultured Caudovirales phage</name>
    <dbReference type="NCBI Taxonomy" id="2100421"/>
    <lineage>
        <taxon>Viruses</taxon>
        <taxon>Duplodnaviria</taxon>
        <taxon>Heunggongvirae</taxon>
        <taxon>Uroviricota</taxon>
        <taxon>Caudoviricetes</taxon>
        <taxon>Peduoviridae</taxon>
        <taxon>Maltschvirus</taxon>
        <taxon>Maltschvirus maltsch</taxon>
    </lineage>
</organism>
<protein>
    <submittedName>
        <fullName evidence="1">Uncharacterized protein</fullName>
    </submittedName>
</protein>
<dbReference type="EMBL" id="LR796189">
    <property type="protein sequence ID" value="CAB4125050.1"/>
    <property type="molecule type" value="Genomic_DNA"/>
</dbReference>
<sequence length="151" mass="17677">MDVMKHFLDKVCHKNSDYHYEKLEEMGEIYQKGDILPVALIEHNTGSNIYYLRFRLGLLSYKIAKLTNELTVKCPNLVFEDDFLIHEEYGYLYGDDARQAFIERIQNSVKPSEEHYSGVIYVSTEPVFTYGNRTFGKTKIEKLWGDDDGIF</sequence>
<gene>
    <name evidence="1" type="ORF">UFOVP53_53</name>
</gene>
<accession>A0A6J5KXT1</accession>